<evidence type="ECO:0000256" key="10">
    <source>
        <dbReference type="ARBA" id="ARBA00061452"/>
    </source>
</evidence>
<evidence type="ECO:0000256" key="2">
    <source>
        <dbReference type="ARBA" id="ARBA00022490"/>
    </source>
</evidence>
<evidence type="ECO:0000256" key="6">
    <source>
        <dbReference type="ARBA" id="ARBA00022917"/>
    </source>
</evidence>
<dbReference type="Proteomes" id="UP001596099">
    <property type="component" value="Unassembled WGS sequence"/>
</dbReference>
<evidence type="ECO:0000256" key="5">
    <source>
        <dbReference type="ARBA" id="ARBA00022840"/>
    </source>
</evidence>
<dbReference type="SUPFAM" id="SSF50677">
    <property type="entry name" value="ValRS/IleRS/LeuRS editing domain"/>
    <property type="match status" value="1"/>
</dbReference>
<keyword evidence="5 11" id="KW-0067">ATP-binding</keyword>
<dbReference type="SUPFAM" id="SSF52374">
    <property type="entry name" value="Nucleotidylyl transferase"/>
    <property type="match status" value="1"/>
</dbReference>
<dbReference type="InterPro" id="IPR013155">
    <property type="entry name" value="M/V/L/I-tRNA-synth_anticd-bd"/>
</dbReference>
<evidence type="ECO:0000256" key="1">
    <source>
        <dbReference type="ARBA" id="ARBA00004496"/>
    </source>
</evidence>
<evidence type="ECO:0000256" key="3">
    <source>
        <dbReference type="ARBA" id="ARBA00022598"/>
    </source>
</evidence>
<reference evidence="14 15" key="1">
    <citation type="journal article" date="2019" name="Int. J. Syst. Evol. Microbiol.">
        <title>The Global Catalogue of Microorganisms (GCM) 10K type strain sequencing project: providing services to taxonomists for standard genome sequencing and annotation.</title>
        <authorList>
            <consortium name="The Broad Institute Genomics Platform"/>
            <consortium name="The Broad Institute Genome Sequencing Center for Infectious Disease"/>
            <person name="Wu L."/>
            <person name="Ma J."/>
        </authorList>
    </citation>
    <scope>NUCLEOTIDE SEQUENCE [LARGE SCALE GENOMIC DNA]</scope>
    <source>
        <strain evidence="14 15">CGMCC 1.12543</strain>
    </source>
</reference>
<keyword evidence="7 11" id="KW-0030">Aminoacyl-tRNA synthetase</keyword>
<dbReference type="InterPro" id="IPR002300">
    <property type="entry name" value="aa-tRNA-synth_Ia"/>
</dbReference>
<comment type="catalytic activity">
    <reaction evidence="8 11">
        <text>tRNA(Val) + L-valine + ATP = L-valyl-tRNA(Val) + AMP + diphosphate</text>
        <dbReference type="Rhea" id="RHEA:10704"/>
        <dbReference type="Rhea" id="RHEA-COMP:9672"/>
        <dbReference type="Rhea" id="RHEA-COMP:9708"/>
        <dbReference type="ChEBI" id="CHEBI:30616"/>
        <dbReference type="ChEBI" id="CHEBI:33019"/>
        <dbReference type="ChEBI" id="CHEBI:57762"/>
        <dbReference type="ChEBI" id="CHEBI:78442"/>
        <dbReference type="ChEBI" id="CHEBI:78537"/>
        <dbReference type="ChEBI" id="CHEBI:456215"/>
        <dbReference type="EC" id="6.1.1.9"/>
    </reaction>
</comment>
<dbReference type="NCBIfam" id="NF009687">
    <property type="entry name" value="PRK13208.1"/>
    <property type="match status" value="1"/>
</dbReference>
<feature type="binding site" evidence="11">
    <location>
        <position position="529"/>
    </location>
    <ligand>
        <name>ATP</name>
        <dbReference type="ChEBI" id="CHEBI:30616"/>
    </ligand>
</feature>
<dbReference type="EMBL" id="JBHSQH010000001">
    <property type="protein sequence ID" value="MFC5970831.1"/>
    <property type="molecule type" value="Genomic_DNA"/>
</dbReference>
<dbReference type="FunFam" id="3.40.50.620:FF:000192">
    <property type="entry name" value="Valine--tRNA ligase"/>
    <property type="match status" value="1"/>
</dbReference>
<dbReference type="PRINTS" id="PR00986">
    <property type="entry name" value="TRNASYNTHVAL"/>
</dbReference>
<proteinExistence type="inferred from homology"/>
<keyword evidence="3 11" id="KW-0436">Ligase</keyword>
<evidence type="ECO:0000256" key="8">
    <source>
        <dbReference type="ARBA" id="ARBA00047552"/>
    </source>
</evidence>
<keyword evidence="15" id="KW-1185">Reference proteome</keyword>
<dbReference type="RefSeq" id="WP_247413751.1">
    <property type="nucleotide sequence ID" value="NZ_JALLGW010000001.1"/>
</dbReference>
<keyword evidence="4 11" id="KW-0547">Nucleotide-binding</keyword>
<evidence type="ECO:0000313" key="15">
    <source>
        <dbReference type="Proteomes" id="UP001596099"/>
    </source>
</evidence>
<dbReference type="CDD" id="cd00817">
    <property type="entry name" value="ValRS_core"/>
    <property type="match status" value="1"/>
</dbReference>
<dbReference type="AlphaFoldDB" id="A0ABD5RKC5"/>
<dbReference type="HAMAP" id="MF_02005">
    <property type="entry name" value="Val_tRNA_synth_type2"/>
    <property type="match status" value="1"/>
</dbReference>
<dbReference type="GO" id="GO:0006438">
    <property type="term" value="P:valyl-tRNA aminoacylation"/>
    <property type="evidence" value="ECO:0007669"/>
    <property type="project" value="UniProtKB-UniRule"/>
</dbReference>
<comment type="caution">
    <text evidence="14">The sequence shown here is derived from an EMBL/GenBank/DDBJ whole genome shotgun (WGS) entry which is preliminary data.</text>
</comment>
<comment type="domain">
    <text evidence="11">ValRS has two distinct active sites: one for aminoacylation and one for editing. The misactivated threonine is translocated from the active site to the editing site.</text>
</comment>
<gene>
    <name evidence="11" type="primary">valS</name>
    <name evidence="14" type="ORF">ACFPYI_05745</name>
</gene>
<dbReference type="Gene3D" id="1.10.730.10">
    <property type="entry name" value="Isoleucyl-tRNA Synthetase, Domain 1"/>
    <property type="match status" value="1"/>
</dbReference>
<evidence type="ECO:0000259" key="12">
    <source>
        <dbReference type="Pfam" id="PF00133"/>
    </source>
</evidence>
<dbReference type="InterPro" id="IPR014729">
    <property type="entry name" value="Rossmann-like_a/b/a_fold"/>
</dbReference>
<feature type="domain" description="Methionyl/Valyl/Leucyl/Isoleucyl-tRNA synthetase anticodon-binding" evidence="13">
    <location>
        <begin position="607"/>
        <end position="750"/>
    </location>
</feature>
<evidence type="ECO:0000313" key="14">
    <source>
        <dbReference type="EMBL" id="MFC5970831.1"/>
    </source>
</evidence>
<name>A0ABD5RKC5_9EURY</name>
<evidence type="ECO:0000259" key="13">
    <source>
        <dbReference type="Pfam" id="PF08264"/>
    </source>
</evidence>
<feature type="short sequence motif" description="'HIGH' region" evidence="11">
    <location>
        <begin position="45"/>
        <end position="55"/>
    </location>
</feature>
<evidence type="ECO:0000256" key="7">
    <source>
        <dbReference type="ARBA" id="ARBA00023146"/>
    </source>
</evidence>
<dbReference type="CDD" id="cd07962">
    <property type="entry name" value="Anticodon_Ia_Val"/>
    <property type="match status" value="1"/>
</dbReference>
<dbReference type="InterPro" id="IPR001412">
    <property type="entry name" value="aa-tRNA-synth_I_CS"/>
</dbReference>
<sequence length="878" mass="98753">MTDLPDDYDPDRIEQQWRDEWRDSDLYEYTDHEERPDYIIDTPPPYPTGNLHIGHGLQWSYIDFAARYHRLKGDDVLFPQGWDCHGLPTEVKVEENQGIHRTDVPREEFREMCIEHTEEQIDSMKETMDELGFSIDWSAEFRTMDESYWAKTQRSFVEMEEDVYRDEHPVNWCPRCETAIADAEVEKEDRTGTLYEVQFDGVGNDDVEIATTRPELLPACVAIAVDPDDERYEDRVGDTFEVPLFGQEVELIADEDVDGEFGTGAVMICTFGDKQDVDWWARHDLDLRPVLTEDGRLNDLAGEFEGQTIDEAKENVAEALDDAGHLVDHHHTEQAVGVCWRCDTPIEILSTEQWFVRVDQEAIVEKAKEVDWIPDHMYARLEEWAEGMSWDWVISRQRVFATPIPAWECLDCGHWHVASVDEVPVDPTESDPAVGACPECDAEHWQGETDVMDTWMDSSITPLHISGWPDDLDVDEFEPVALRPQGHDIIRTWAFYTLLRTGNLTGERPWDTVLINGMVFGPDGNKMSKSRGNVVTPTEAIDEYGADAVRQALALGGQPGADVQFQPKEATSASRFNTKVWNITKFAAGHLDERTVDIQDPAYRDADRWILGRAAQVADRIDEAMQEYRYDTALREIREFVWHDLADDYLELVKGRLYEGRPGERNAARHALLTALSASLRMLAPFAPFLAEEAYDALPGIEGSVHTADWPDLPAPDEDAIERGSIVADVAGEIRSWKSDQGMALNAELDRIEVFSDLGDESALDTYDLSSAVNAPVYLESGRPNVELVPVGVDPDHASIGPEFRDEAGAVIGALESADPATLKAQQETSGEVELDVGGEVVVLDADAFEILEEQQAASGEEVDVLELDGTTVLIYQG</sequence>
<dbReference type="InterPro" id="IPR009008">
    <property type="entry name" value="Val/Leu/Ile-tRNA-synth_edit"/>
</dbReference>
<accession>A0ABD5RKC5</accession>
<dbReference type="GO" id="GO:0005524">
    <property type="term" value="F:ATP binding"/>
    <property type="evidence" value="ECO:0007669"/>
    <property type="project" value="UniProtKB-UniRule"/>
</dbReference>
<protein>
    <recommendedName>
        <fullName evidence="11">Valine--tRNA ligase</fullName>
        <ecNumber evidence="11">6.1.1.9</ecNumber>
    </recommendedName>
    <alternativeName>
        <fullName evidence="11">Valyl-tRNA synthetase</fullName>
        <shortName evidence="11">ValRS</shortName>
    </alternativeName>
</protein>
<dbReference type="SUPFAM" id="SSF47323">
    <property type="entry name" value="Anticodon-binding domain of a subclass of class I aminoacyl-tRNA synthetases"/>
    <property type="match status" value="1"/>
</dbReference>
<dbReference type="GO" id="GO:0005737">
    <property type="term" value="C:cytoplasm"/>
    <property type="evidence" value="ECO:0007669"/>
    <property type="project" value="UniProtKB-SubCell"/>
</dbReference>
<keyword evidence="2 11" id="KW-0963">Cytoplasm</keyword>
<dbReference type="Pfam" id="PF00133">
    <property type="entry name" value="tRNA-synt_1"/>
    <property type="match status" value="1"/>
</dbReference>
<comment type="subcellular location">
    <subcellularLocation>
        <location evidence="1 11">Cytoplasm</location>
    </subcellularLocation>
</comment>
<dbReference type="InterPro" id="IPR022874">
    <property type="entry name" value="Valine-tRNA_ligase_type_2"/>
</dbReference>
<evidence type="ECO:0000256" key="11">
    <source>
        <dbReference type="HAMAP-Rule" id="MF_02005"/>
    </source>
</evidence>
<dbReference type="InterPro" id="IPR002303">
    <property type="entry name" value="Valyl-tRNA_ligase"/>
</dbReference>
<organism evidence="14 15">
    <name type="scientific">Halomarina salina</name>
    <dbReference type="NCBI Taxonomy" id="1872699"/>
    <lineage>
        <taxon>Archaea</taxon>
        <taxon>Methanobacteriati</taxon>
        <taxon>Methanobacteriota</taxon>
        <taxon>Stenosarchaea group</taxon>
        <taxon>Halobacteria</taxon>
        <taxon>Halobacteriales</taxon>
        <taxon>Natronomonadaceae</taxon>
        <taxon>Halomarina</taxon>
    </lineage>
</organism>
<dbReference type="Pfam" id="PF08264">
    <property type="entry name" value="Anticodon_1"/>
    <property type="match status" value="1"/>
</dbReference>
<dbReference type="GO" id="GO:0004832">
    <property type="term" value="F:valine-tRNA ligase activity"/>
    <property type="evidence" value="ECO:0007669"/>
    <property type="project" value="UniProtKB-UniRule"/>
</dbReference>
<evidence type="ECO:0000256" key="9">
    <source>
        <dbReference type="ARBA" id="ARBA00055630"/>
    </source>
</evidence>
<dbReference type="InterPro" id="IPR033705">
    <property type="entry name" value="Anticodon_Ia_Val"/>
</dbReference>
<feature type="short sequence motif" description="'KMSKS' region" evidence="11">
    <location>
        <begin position="526"/>
        <end position="530"/>
    </location>
</feature>
<dbReference type="NCBIfam" id="TIGR00422">
    <property type="entry name" value="valS"/>
    <property type="match status" value="1"/>
</dbReference>
<dbReference type="Gene3D" id="3.40.50.620">
    <property type="entry name" value="HUPs"/>
    <property type="match status" value="2"/>
</dbReference>
<comment type="function">
    <text evidence="9 11">Catalyzes the attachment of valine to tRNA(Val). As ValRS can inadvertently accommodate and process structurally similar amino acids such as threonine, to avoid such errors, it has a 'posttransfer' editing activity that hydrolyzes mischarged Thr-tRNA(Val) in a tRNA-dependent manner.</text>
</comment>
<dbReference type="PANTHER" id="PTHR11946:SF93">
    <property type="entry name" value="VALINE--TRNA LIGASE, CHLOROPLASTIC_MITOCHONDRIAL 2"/>
    <property type="match status" value="1"/>
</dbReference>
<dbReference type="EC" id="6.1.1.9" evidence="11"/>
<dbReference type="PROSITE" id="PS00178">
    <property type="entry name" value="AA_TRNA_LIGASE_I"/>
    <property type="match status" value="1"/>
</dbReference>
<dbReference type="PANTHER" id="PTHR11946">
    <property type="entry name" value="VALYL-TRNA SYNTHETASES"/>
    <property type="match status" value="1"/>
</dbReference>
<keyword evidence="6 11" id="KW-0648">Protein biosynthesis</keyword>
<comment type="similarity">
    <text evidence="10 11">Belongs to the class-I aminoacyl-tRNA synthetase family. ValS type 2 subfamily.</text>
</comment>
<feature type="domain" description="Aminoacyl-tRNA synthetase class Ia" evidence="12">
    <location>
        <begin position="17"/>
        <end position="565"/>
    </location>
</feature>
<evidence type="ECO:0000256" key="4">
    <source>
        <dbReference type="ARBA" id="ARBA00022741"/>
    </source>
</evidence>
<dbReference type="InterPro" id="IPR009080">
    <property type="entry name" value="tRNAsynth_Ia_anticodon-bd"/>
</dbReference>